<keyword evidence="1" id="KW-0479">Metal-binding</keyword>
<dbReference type="InterPro" id="IPR005255">
    <property type="entry name" value="PdxA_fam"/>
</dbReference>
<dbReference type="EMBL" id="AP019735">
    <property type="protein sequence ID" value="BBL04220.1"/>
    <property type="molecule type" value="Genomic_DNA"/>
</dbReference>
<evidence type="ECO:0000256" key="2">
    <source>
        <dbReference type="ARBA" id="ARBA00023002"/>
    </source>
</evidence>
<evidence type="ECO:0000313" key="6">
    <source>
        <dbReference type="Proteomes" id="UP000318946"/>
    </source>
</evidence>
<dbReference type="GeneID" id="78342256"/>
<evidence type="ECO:0000256" key="3">
    <source>
        <dbReference type="ARBA" id="ARBA00023027"/>
    </source>
</evidence>
<keyword evidence="2" id="KW-0560">Oxidoreductase</keyword>
<sequence>MSDNRLKIGITQGDTNGIGWEVILKTLADSRIAELCTPVVYGSPAAAGYYRRCIADLEEIAFNTVSSARDARRGRVNLIACGPQELRIVPGEPSPEAGRAAVEALQAAVRDLKEGALDALVTGPIDKETAQADDFRYTGHTEYLAAELEGSPMMLMCSDRLRVGLVTTHLPLAEVSAAISRGKITEALDRLARSLVADFGVVKPRIAVLALNPHAGDGGLLGREEEETIRPAVNDAYAAGVLAFGPFAADGFFASGNYAHYDAVLAMYHDQGLAPFKTLTPDGVNYTAGLCKVRTSPDHGVAYDIAGRDKADPQSMRNAIYAALDIVENRRRWAAMSADPLQHFERDRGRDASAKDLPEMREGRHD</sequence>
<keyword evidence="6" id="KW-1185">Reference proteome</keyword>
<feature type="region of interest" description="Disordered" evidence="4">
    <location>
        <begin position="344"/>
        <end position="366"/>
    </location>
</feature>
<keyword evidence="3" id="KW-0520">NAD</keyword>
<evidence type="ECO:0000256" key="1">
    <source>
        <dbReference type="ARBA" id="ARBA00022723"/>
    </source>
</evidence>
<dbReference type="OrthoDB" id="9801783at2"/>
<dbReference type="NCBIfam" id="TIGR00557">
    <property type="entry name" value="pdxA"/>
    <property type="match status" value="1"/>
</dbReference>
<dbReference type="AlphaFoldDB" id="A0A4Y1WT28"/>
<dbReference type="GO" id="GO:0016491">
    <property type="term" value="F:oxidoreductase activity"/>
    <property type="evidence" value="ECO:0007669"/>
    <property type="project" value="UniProtKB-KW"/>
</dbReference>
<dbReference type="RefSeq" id="WP_141412725.1">
    <property type="nucleotide sequence ID" value="NZ_AP019735.1"/>
</dbReference>
<dbReference type="Proteomes" id="UP000318946">
    <property type="component" value="Chromosome"/>
</dbReference>
<dbReference type="Pfam" id="PF04166">
    <property type="entry name" value="PdxA"/>
    <property type="match status" value="1"/>
</dbReference>
<proteinExistence type="predicted"/>
<evidence type="ECO:0000256" key="4">
    <source>
        <dbReference type="SAM" id="MobiDB-lite"/>
    </source>
</evidence>
<reference evidence="6" key="1">
    <citation type="submission" date="2019-06" db="EMBL/GenBank/DDBJ databases">
        <title>Alistipes onderdonkii subsp. vulgaris subsp. nov., Alistipes dispar sp. nov. and Alistipes communis sp. nov., isolated from human faeces, and creation of Alistipes onderdonkii subsp. onderdonkii subsp. nov.</title>
        <authorList>
            <person name="Sakamoto M."/>
            <person name="Ikeyama N."/>
            <person name="Ogata Y."/>
            <person name="Suda W."/>
            <person name="Iino T."/>
            <person name="Hattori M."/>
            <person name="Ohkuma M."/>
        </authorList>
    </citation>
    <scope>NUCLEOTIDE SEQUENCE [LARGE SCALE GENOMIC DNA]</scope>
    <source>
        <strain evidence="6">5CBH24</strain>
    </source>
</reference>
<dbReference type="GO" id="GO:0051287">
    <property type="term" value="F:NAD binding"/>
    <property type="evidence" value="ECO:0007669"/>
    <property type="project" value="InterPro"/>
</dbReference>
<gene>
    <name evidence="5" type="primary">pdxA</name>
    <name evidence="5" type="ORF">A5CBH24_15330</name>
</gene>
<evidence type="ECO:0000313" key="5">
    <source>
        <dbReference type="EMBL" id="BBL04220.1"/>
    </source>
</evidence>
<organism evidence="5 6">
    <name type="scientific">Alistipes communis</name>
    <dbReference type="NCBI Taxonomy" id="2585118"/>
    <lineage>
        <taxon>Bacteria</taxon>
        <taxon>Pseudomonadati</taxon>
        <taxon>Bacteroidota</taxon>
        <taxon>Bacteroidia</taxon>
        <taxon>Bacteroidales</taxon>
        <taxon>Rikenellaceae</taxon>
        <taxon>Alistipes</taxon>
    </lineage>
</organism>
<dbReference type="PANTHER" id="PTHR30004">
    <property type="entry name" value="4-HYDROXYTHREONINE-4-PHOSPHATE DEHYDROGENASE"/>
    <property type="match status" value="1"/>
</dbReference>
<protein>
    <submittedName>
        <fullName evidence="5">4-hydroxythreonine-4-phosphate dehydrogenase</fullName>
    </submittedName>
</protein>
<dbReference type="PANTHER" id="PTHR30004:SF6">
    <property type="entry name" value="D-THREONATE 4-PHOSPHATE DEHYDROGENASE"/>
    <property type="match status" value="1"/>
</dbReference>
<dbReference type="Gene3D" id="3.40.718.10">
    <property type="entry name" value="Isopropylmalate Dehydrogenase"/>
    <property type="match status" value="1"/>
</dbReference>
<accession>A0A4Y1WT28</accession>
<dbReference type="KEGG" id="acou:A5CBH24_15330"/>
<dbReference type="GO" id="GO:0046872">
    <property type="term" value="F:metal ion binding"/>
    <property type="evidence" value="ECO:0007669"/>
    <property type="project" value="UniProtKB-KW"/>
</dbReference>
<dbReference type="SUPFAM" id="SSF53659">
    <property type="entry name" value="Isocitrate/Isopropylmalate dehydrogenase-like"/>
    <property type="match status" value="1"/>
</dbReference>
<name>A0A4Y1WT28_9BACT</name>